<gene>
    <name evidence="1" type="ORF">O6H91_09G018500</name>
</gene>
<evidence type="ECO:0000313" key="1">
    <source>
        <dbReference type="EMBL" id="KAJ7542942.1"/>
    </source>
</evidence>
<organism evidence="1 2">
    <name type="scientific">Diphasiastrum complanatum</name>
    <name type="common">Issler's clubmoss</name>
    <name type="synonym">Lycopodium complanatum</name>
    <dbReference type="NCBI Taxonomy" id="34168"/>
    <lineage>
        <taxon>Eukaryota</taxon>
        <taxon>Viridiplantae</taxon>
        <taxon>Streptophyta</taxon>
        <taxon>Embryophyta</taxon>
        <taxon>Tracheophyta</taxon>
        <taxon>Lycopodiopsida</taxon>
        <taxon>Lycopodiales</taxon>
        <taxon>Lycopodiaceae</taxon>
        <taxon>Lycopodioideae</taxon>
        <taxon>Diphasiastrum</taxon>
    </lineage>
</organism>
<evidence type="ECO:0000313" key="2">
    <source>
        <dbReference type="Proteomes" id="UP001162992"/>
    </source>
</evidence>
<reference evidence="2" key="1">
    <citation type="journal article" date="2024" name="Proc. Natl. Acad. Sci. U.S.A.">
        <title>Extraordinary preservation of gene collinearity over three hundred million years revealed in homosporous lycophytes.</title>
        <authorList>
            <person name="Li C."/>
            <person name="Wickell D."/>
            <person name="Kuo L.Y."/>
            <person name="Chen X."/>
            <person name="Nie B."/>
            <person name="Liao X."/>
            <person name="Peng D."/>
            <person name="Ji J."/>
            <person name="Jenkins J."/>
            <person name="Williams M."/>
            <person name="Shu S."/>
            <person name="Plott C."/>
            <person name="Barry K."/>
            <person name="Rajasekar S."/>
            <person name="Grimwood J."/>
            <person name="Han X."/>
            <person name="Sun S."/>
            <person name="Hou Z."/>
            <person name="He W."/>
            <person name="Dai G."/>
            <person name="Sun C."/>
            <person name="Schmutz J."/>
            <person name="Leebens-Mack J.H."/>
            <person name="Li F.W."/>
            <person name="Wang L."/>
        </authorList>
    </citation>
    <scope>NUCLEOTIDE SEQUENCE [LARGE SCALE GENOMIC DNA]</scope>
    <source>
        <strain evidence="2">cv. PW_Plant_1</strain>
    </source>
</reference>
<accession>A0ACC2CML4</accession>
<proteinExistence type="predicted"/>
<name>A0ACC2CML4_DIPCM</name>
<comment type="caution">
    <text evidence="1">The sequence shown here is derived from an EMBL/GenBank/DDBJ whole genome shotgun (WGS) entry which is preliminary data.</text>
</comment>
<keyword evidence="2" id="KW-1185">Reference proteome</keyword>
<dbReference type="Proteomes" id="UP001162992">
    <property type="component" value="Chromosome 9"/>
</dbReference>
<sequence>MATSRHHLTPSRSSRIRVSSSATSFASAERDGGLERDHESSTMRDKDWDTEREHMSNAREPVSFKEKDRGERVRERDREYERSRHRDQERERDRARDRERDVPSRSQVRYSEIDRHQSPLQRPSPAHGIATGFSHPTSTSSSSSSDRSEGLQAAVSSGLETEVKERRKDWDREPGELSSGSRSEDGALPGRQDSESPVPRKRKYSPIVWDLDEKQTGLKPSGGSGSARIGEARQRLSTTPPISTAMTSLASPSPPPPPSLPPSMHQTPSPGANTGQSSLLNRSITPSPSSLVSPQANIEKSAERITNDVQVEDIVLSPSSEELPEPGQFLPESPRIDDEDQEVPHVPVTIAASRWAEEISSPKSARSPSGKVRARKFASLDSEEEGFSPEQDGSRSGHSTSPEPGEYIKEKTEVNSGKVKGFSNDSGAPRVGGSKDFEVDVRMEELSEEELNKRELMELDDEVDTEDILEEQRPELESDGDHSPLTPAPPPHQRSIDMLKGCRSVDEFERLNKIDEGTYGVVYRARDKNTGEIVALKKVKMEKEREGFPMTSLREINVLLSFHHPSVVDVKEVVVGSNLDSIFMVMEYMEHDLKSLMETMKQPFSQSEVKCLMLQLFEGVKYLHDNWVLHRDLKTSNLLLNNRGELKICDFGLARQYGSPLKTYTRMVVTLWYRAPELLLGAKKYSTAIDMWSLGCIMAEFLAKEPLFNGKSEIDQIDKIFKTLGTPSEKIWPDFVNLPGVKCNFVRQPYNKLREKFPATAFAGRPMLSESGFDLLNRLLTYDPQKRITAEEALKHDWFREVPLPKMKELMPTFPVRSEHDRRLRRLMKSPDPLEEQRKRELRQGELGTGVALRFFIKTVKQHIVSYIIQHVPYVRIGLVVVLSFPCPEFYFIWVQLVEILRLNGRVPGTNGSNTQFLKYL</sequence>
<protein>
    <submittedName>
        <fullName evidence="1">Uncharacterized protein</fullName>
    </submittedName>
</protein>
<dbReference type="EMBL" id="CM055100">
    <property type="protein sequence ID" value="KAJ7542942.1"/>
    <property type="molecule type" value="Genomic_DNA"/>
</dbReference>